<dbReference type="EMBL" id="BMFT01000001">
    <property type="protein sequence ID" value="GGH26859.1"/>
    <property type="molecule type" value="Genomic_DNA"/>
</dbReference>
<comment type="caution">
    <text evidence="1">The sequence shown here is derived from an EMBL/GenBank/DDBJ whole genome shotgun (WGS) entry which is preliminary data.</text>
</comment>
<reference evidence="2" key="1">
    <citation type="journal article" date="2019" name="Int. J. Syst. Evol. Microbiol.">
        <title>The Global Catalogue of Microorganisms (GCM) 10K type strain sequencing project: providing services to taxonomists for standard genome sequencing and annotation.</title>
        <authorList>
            <consortium name="The Broad Institute Genomics Platform"/>
            <consortium name="The Broad Institute Genome Sequencing Center for Infectious Disease"/>
            <person name="Wu L."/>
            <person name="Ma J."/>
        </authorList>
    </citation>
    <scope>NUCLEOTIDE SEQUENCE [LARGE SCALE GENOMIC DNA]</scope>
    <source>
        <strain evidence="2">CGMCC 1.12769</strain>
    </source>
</reference>
<proteinExistence type="predicted"/>
<dbReference type="Proteomes" id="UP000659344">
    <property type="component" value="Unassembled WGS sequence"/>
</dbReference>
<evidence type="ECO:0000313" key="1">
    <source>
        <dbReference type="EMBL" id="GGH26859.1"/>
    </source>
</evidence>
<organism evidence="1 2">
    <name type="scientific">Paenibacillus segetis</name>
    <dbReference type="NCBI Taxonomy" id="1325360"/>
    <lineage>
        <taxon>Bacteria</taxon>
        <taxon>Bacillati</taxon>
        <taxon>Bacillota</taxon>
        <taxon>Bacilli</taxon>
        <taxon>Bacillales</taxon>
        <taxon>Paenibacillaceae</taxon>
        <taxon>Paenibacillus</taxon>
    </lineage>
</organism>
<protein>
    <submittedName>
        <fullName evidence="1">Uncharacterized protein</fullName>
    </submittedName>
</protein>
<gene>
    <name evidence="1" type="ORF">GCM10008013_27930</name>
</gene>
<accession>A0ABQ1YIS5</accession>
<evidence type="ECO:0000313" key="2">
    <source>
        <dbReference type="Proteomes" id="UP000659344"/>
    </source>
</evidence>
<name>A0ABQ1YIS5_9BACL</name>
<keyword evidence="2" id="KW-1185">Reference proteome</keyword>
<sequence>MDRVDYIRAAEKKYHDACYKNNILFESGSWLHKPVKTVIDLLEYFNDYPYLKVLDY</sequence>